<dbReference type="AlphaFoldDB" id="A0A511JQZ5"/>
<reference evidence="3 4" key="1">
    <citation type="submission" date="2019-07" db="EMBL/GenBank/DDBJ databases">
        <title>Whole genome shotgun sequence of Cellulomonas terrae NBRC 100819.</title>
        <authorList>
            <person name="Hosoyama A."/>
            <person name="Uohara A."/>
            <person name="Ohji S."/>
            <person name="Ichikawa N."/>
        </authorList>
    </citation>
    <scope>NUCLEOTIDE SEQUENCE [LARGE SCALE GENOMIC DNA]</scope>
    <source>
        <strain evidence="3 4">NBRC 100819</strain>
    </source>
</reference>
<keyword evidence="4" id="KW-1185">Reference proteome</keyword>
<gene>
    <name evidence="3" type="ORF">CTE05_34800</name>
</gene>
<proteinExistence type="predicted"/>
<evidence type="ECO:0000259" key="2">
    <source>
        <dbReference type="Pfam" id="PF19843"/>
    </source>
</evidence>
<feature type="domain" description="DUF6318" evidence="2">
    <location>
        <begin position="35"/>
        <end position="171"/>
    </location>
</feature>
<dbReference type="OrthoDB" id="5148029at2"/>
<dbReference type="EMBL" id="BJWH01000024">
    <property type="protein sequence ID" value="GEL99933.1"/>
    <property type="molecule type" value="Genomic_DNA"/>
</dbReference>
<feature type="region of interest" description="Disordered" evidence="1">
    <location>
        <begin position="1"/>
        <end position="48"/>
    </location>
</feature>
<feature type="compositionally biased region" description="Low complexity" evidence="1">
    <location>
        <begin position="20"/>
        <end position="29"/>
    </location>
</feature>
<evidence type="ECO:0000313" key="4">
    <source>
        <dbReference type="Proteomes" id="UP000321049"/>
    </source>
</evidence>
<protein>
    <recommendedName>
        <fullName evidence="2">DUF6318 domain-containing protein</fullName>
    </recommendedName>
</protein>
<organism evidence="3 4">
    <name type="scientific">Cellulomonas terrae</name>
    <dbReference type="NCBI Taxonomy" id="311234"/>
    <lineage>
        <taxon>Bacteria</taxon>
        <taxon>Bacillati</taxon>
        <taxon>Actinomycetota</taxon>
        <taxon>Actinomycetes</taxon>
        <taxon>Micrococcales</taxon>
        <taxon>Cellulomonadaceae</taxon>
        <taxon>Cellulomonas</taxon>
    </lineage>
</organism>
<dbReference type="Proteomes" id="UP000321049">
    <property type="component" value="Unassembled WGS sequence"/>
</dbReference>
<accession>A0A511JQZ5</accession>
<evidence type="ECO:0000256" key="1">
    <source>
        <dbReference type="SAM" id="MobiDB-lite"/>
    </source>
</evidence>
<dbReference type="RefSeq" id="WP_146847546.1">
    <property type="nucleotide sequence ID" value="NZ_BJWH01000024.1"/>
</dbReference>
<feature type="compositionally biased region" description="Pro residues" evidence="1">
    <location>
        <begin position="30"/>
        <end position="39"/>
    </location>
</feature>
<dbReference type="Pfam" id="PF19843">
    <property type="entry name" value="DUF6318"/>
    <property type="match status" value="1"/>
</dbReference>
<dbReference type="InterPro" id="IPR046281">
    <property type="entry name" value="DUF6318"/>
</dbReference>
<evidence type="ECO:0000313" key="3">
    <source>
        <dbReference type="EMBL" id="GEL99933.1"/>
    </source>
</evidence>
<sequence>MALVAGCTGSGSEPAESTAPPVVEVTQTPTPTPTPVVKPEPPDAMGEPTTDGAIAAATYFLSLYDYAFASGDAGPLMEMSAETCDLCAYVQESVVAMTSEGRSSVGHPARVLTSESTEIRPDEWFSALLRVEQAATQELDADGKVVAESAANVTDFLFAMSWLGDRWRVEAVDLTEVVA</sequence>
<name>A0A511JQZ5_9CELL</name>
<comment type="caution">
    <text evidence="3">The sequence shown here is derived from an EMBL/GenBank/DDBJ whole genome shotgun (WGS) entry which is preliminary data.</text>
</comment>